<keyword evidence="3 4" id="KW-0326">Glycosidase</keyword>
<evidence type="ECO:0000256" key="3">
    <source>
        <dbReference type="ARBA" id="ARBA00023295"/>
    </source>
</evidence>
<dbReference type="AlphaFoldDB" id="A0A4Y8JW15"/>
<evidence type="ECO:0000313" key="8">
    <source>
        <dbReference type="Proteomes" id="UP000297472"/>
    </source>
</evidence>
<dbReference type="Gene3D" id="2.60.40.1180">
    <property type="entry name" value="Golgi alpha-mannosidase II"/>
    <property type="match status" value="1"/>
</dbReference>
<dbReference type="OrthoDB" id="176168at2"/>
<name>A0A4Y8JW15_9MICO</name>
<dbReference type="CDD" id="cd06592">
    <property type="entry name" value="GH31_NET37"/>
    <property type="match status" value="1"/>
</dbReference>
<dbReference type="InterPro" id="IPR050985">
    <property type="entry name" value="Alpha-glycosidase_related"/>
</dbReference>
<organism evidence="7 8">
    <name type="scientific">Cryobacterium cryoconiti</name>
    <dbReference type="NCBI Taxonomy" id="1259239"/>
    <lineage>
        <taxon>Bacteria</taxon>
        <taxon>Bacillati</taxon>
        <taxon>Actinomycetota</taxon>
        <taxon>Actinomycetes</taxon>
        <taxon>Micrococcales</taxon>
        <taxon>Microbacteriaceae</taxon>
        <taxon>Cryobacterium</taxon>
    </lineage>
</organism>
<keyword evidence="8" id="KW-1185">Reference proteome</keyword>
<gene>
    <name evidence="7" type="ORF">E3T49_06775</name>
</gene>
<comment type="caution">
    <text evidence="7">The sequence shown here is derived from an EMBL/GenBank/DDBJ whole genome shotgun (WGS) entry which is preliminary data.</text>
</comment>
<accession>A0A4Y8JW15</accession>
<dbReference type="InterPro" id="IPR013780">
    <property type="entry name" value="Glyco_hydro_b"/>
</dbReference>
<keyword evidence="2 4" id="KW-0378">Hydrolase</keyword>
<dbReference type="InterPro" id="IPR048395">
    <property type="entry name" value="Glyco_hydro_31_C"/>
</dbReference>
<feature type="domain" description="Glycosyl hydrolase family 31 C-terminal" evidence="6">
    <location>
        <begin position="435"/>
        <end position="513"/>
    </location>
</feature>
<dbReference type="PANTHER" id="PTHR43053">
    <property type="entry name" value="GLYCOSIDASE FAMILY 31"/>
    <property type="match status" value="1"/>
</dbReference>
<dbReference type="Pfam" id="PF01055">
    <property type="entry name" value="Glyco_hydro_31_2nd"/>
    <property type="match status" value="1"/>
</dbReference>
<dbReference type="InterPro" id="IPR000322">
    <property type="entry name" value="Glyco_hydro_31_TIM"/>
</dbReference>
<dbReference type="SUPFAM" id="SSF51445">
    <property type="entry name" value="(Trans)glycosidases"/>
    <property type="match status" value="1"/>
</dbReference>
<dbReference type="Proteomes" id="UP000297472">
    <property type="component" value="Unassembled WGS sequence"/>
</dbReference>
<evidence type="ECO:0000256" key="2">
    <source>
        <dbReference type="ARBA" id="ARBA00022801"/>
    </source>
</evidence>
<dbReference type="PANTHER" id="PTHR43053:SF4">
    <property type="entry name" value="MYOGENESIS-REGULATING GLYCOSIDASE"/>
    <property type="match status" value="1"/>
</dbReference>
<dbReference type="Pfam" id="PF21365">
    <property type="entry name" value="Glyco_hydro_31_3rd"/>
    <property type="match status" value="1"/>
</dbReference>
<evidence type="ECO:0000256" key="4">
    <source>
        <dbReference type="RuleBase" id="RU361185"/>
    </source>
</evidence>
<sequence>MTRTDTLRLELLSGEKWWGGAVADGQQMPFGTEPHRRDLAVNAGFLADDSAGANQSAPLLLSSRGRSVWSEHPFAFSFENGCLSVAGQGLVQARAGDSLREAFRYASAAFFPPSGRAPAEELFTGPQYNTWIELPYAPTQQGVLDYVRGILDAGFPPGPVMIDDNWSPGYGSWTFDPLRFPDPGEMTRVLTEWGCTVMLWLVPFVSPDTAVFRDLNRRGLLVRGADGEVAIRRWWNGYGAVLDATNPETVAWLTAGLRALIDDHGVDGFKFDGGDLRDYREGDLTLVPTDRAGQCEAWSRIGLEFPVNEYRSGWKMGGQPLAERLHDKPPVWGAGGLDSLIPESIAQGLIGSAFVCPDMVGGGDLSHFADVTAVDQELFVRFAQCAALFPMVQFSLSPWRVLDPEHLAAVRAAIDIRQSLLPEILALVRAAATTGEPILRSLGYHHPGFEHVTDQFLLGEDVLVAPVLRQGATSRTVVFPPGRWVAVDGSSQMGPSAAELPVTLGTLPWFRRGAGDASGKGSDC</sequence>
<dbReference type="SUPFAM" id="SSF51011">
    <property type="entry name" value="Glycosyl hydrolase domain"/>
    <property type="match status" value="1"/>
</dbReference>
<evidence type="ECO:0000313" key="7">
    <source>
        <dbReference type="EMBL" id="TFD31212.1"/>
    </source>
</evidence>
<feature type="domain" description="Glycoside hydrolase family 31 TIM barrel" evidence="5">
    <location>
        <begin position="136"/>
        <end position="277"/>
    </location>
</feature>
<evidence type="ECO:0000259" key="5">
    <source>
        <dbReference type="Pfam" id="PF01055"/>
    </source>
</evidence>
<evidence type="ECO:0000256" key="1">
    <source>
        <dbReference type="ARBA" id="ARBA00007806"/>
    </source>
</evidence>
<proteinExistence type="inferred from homology"/>
<dbReference type="Gene3D" id="3.20.20.80">
    <property type="entry name" value="Glycosidases"/>
    <property type="match status" value="1"/>
</dbReference>
<dbReference type="GO" id="GO:0004553">
    <property type="term" value="F:hydrolase activity, hydrolyzing O-glycosyl compounds"/>
    <property type="evidence" value="ECO:0007669"/>
    <property type="project" value="InterPro"/>
</dbReference>
<dbReference type="GO" id="GO:0005975">
    <property type="term" value="P:carbohydrate metabolic process"/>
    <property type="evidence" value="ECO:0007669"/>
    <property type="project" value="InterPro"/>
</dbReference>
<protein>
    <submittedName>
        <fullName evidence="7">Glycoside hydrolase</fullName>
    </submittedName>
</protein>
<comment type="similarity">
    <text evidence="1 4">Belongs to the glycosyl hydrolase 31 family.</text>
</comment>
<dbReference type="InterPro" id="IPR017853">
    <property type="entry name" value="GH"/>
</dbReference>
<reference evidence="7 8" key="1">
    <citation type="submission" date="2019-03" db="EMBL/GenBank/DDBJ databases">
        <title>Genomics of glacier-inhabiting Cryobacterium strains.</title>
        <authorList>
            <person name="Liu Q."/>
            <person name="Xin Y.-H."/>
        </authorList>
    </citation>
    <scope>NUCLEOTIDE SEQUENCE [LARGE SCALE GENOMIC DNA]</scope>
    <source>
        <strain evidence="7 8">TMT1-51</strain>
    </source>
</reference>
<evidence type="ECO:0000259" key="6">
    <source>
        <dbReference type="Pfam" id="PF21365"/>
    </source>
</evidence>
<dbReference type="EMBL" id="SOHA01000017">
    <property type="protein sequence ID" value="TFD31212.1"/>
    <property type="molecule type" value="Genomic_DNA"/>
</dbReference>
<dbReference type="RefSeq" id="WP_134424201.1">
    <property type="nucleotide sequence ID" value="NZ_SOHA01000017.1"/>
</dbReference>